<accession>A0A8E2EBQ1</accession>
<name>A0A8E2EBQ1_9PEZI</name>
<dbReference type="EMBL" id="KV744943">
    <property type="protein sequence ID" value="OCK80829.1"/>
    <property type="molecule type" value="Genomic_DNA"/>
</dbReference>
<sequence>MKRMEENTGVTKIQPQGAVYVYAAITPELLQVSPVGQIPLPELDGTPVMEPRAIARVLATRNSDVQLALVPDYASDPKAFALLEQALSVETMKLEPNAVPLCRTCSYWKLLSPLLPAFSVGNLTVD</sequence>
<gene>
    <name evidence="1" type="ORF">K432DRAFT_425430</name>
</gene>
<organism evidence="1 2">
    <name type="scientific">Lepidopterella palustris CBS 459.81</name>
    <dbReference type="NCBI Taxonomy" id="1314670"/>
    <lineage>
        <taxon>Eukaryota</taxon>
        <taxon>Fungi</taxon>
        <taxon>Dikarya</taxon>
        <taxon>Ascomycota</taxon>
        <taxon>Pezizomycotina</taxon>
        <taxon>Dothideomycetes</taxon>
        <taxon>Pleosporomycetidae</taxon>
        <taxon>Mytilinidiales</taxon>
        <taxon>Argynnaceae</taxon>
        <taxon>Lepidopterella</taxon>
    </lineage>
</organism>
<evidence type="ECO:0000313" key="2">
    <source>
        <dbReference type="Proteomes" id="UP000250266"/>
    </source>
</evidence>
<protein>
    <submittedName>
        <fullName evidence="1">Uncharacterized protein</fullName>
    </submittedName>
</protein>
<keyword evidence="2" id="KW-1185">Reference proteome</keyword>
<dbReference type="Proteomes" id="UP000250266">
    <property type="component" value="Unassembled WGS sequence"/>
</dbReference>
<dbReference type="OrthoDB" id="249703at2759"/>
<proteinExistence type="predicted"/>
<dbReference type="Gene3D" id="3.40.30.10">
    <property type="entry name" value="Glutaredoxin"/>
    <property type="match status" value="1"/>
</dbReference>
<dbReference type="AlphaFoldDB" id="A0A8E2EBQ1"/>
<reference evidence="1 2" key="1">
    <citation type="journal article" date="2016" name="Nat. Commun.">
        <title>Ectomycorrhizal ecology is imprinted in the genome of the dominant symbiotic fungus Cenococcum geophilum.</title>
        <authorList>
            <consortium name="DOE Joint Genome Institute"/>
            <person name="Peter M."/>
            <person name="Kohler A."/>
            <person name="Ohm R.A."/>
            <person name="Kuo A."/>
            <person name="Krutzmann J."/>
            <person name="Morin E."/>
            <person name="Arend M."/>
            <person name="Barry K.W."/>
            <person name="Binder M."/>
            <person name="Choi C."/>
            <person name="Clum A."/>
            <person name="Copeland A."/>
            <person name="Grisel N."/>
            <person name="Haridas S."/>
            <person name="Kipfer T."/>
            <person name="LaButti K."/>
            <person name="Lindquist E."/>
            <person name="Lipzen A."/>
            <person name="Maire R."/>
            <person name="Meier B."/>
            <person name="Mihaltcheva S."/>
            <person name="Molinier V."/>
            <person name="Murat C."/>
            <person name="Poggeler S."/>
            <person name="Quandt C.A."/>
            <person name="Sperisen C."/>
            <person name="Tritt A."/>
            <person name="Tisserant E."/>
            <person name="Crous P.W."/>
            <person name="Henrissat B."/>
            <person name="Nehls U."/>
            <person name="Egli S."/>
            <person name="Spatafora J.W."/>
            <person name="Grigoriev I.V."/>
            <person name="Martin F.M."/>
        </authorList>
    </citation>
    <scope>NUCLEOTIDE SEQUENCE [LARGE SCALE GENOMIC DNA]</scope>
    <source>
        <strain evidence="1 2">CBS 459.81</strain>
    </source>
</reference>
<evidence type="ECO:0000313" key="1">
    <source>
        <dbReference type="EMBL" id="OCK80829.1"/>
    </source>
</evidence>